<gene>
    <name evidence="1" type="ORF">GCM10010976_09820</name>
</gene>
<dbReference type="Gene3D" id="3.30.70.1280">
    <property type="entry name" value="SP0830-like domains"/>
    <property type="match status" value="1"/>
</dbReference>
<comment type="caution">
    <text evidence="1">The sequence shown here is derived from an EMBL/GenBank/DDBJ whole genome shotgun (WGS) entry which is preliminary data.</text>
</comment>
<dbReference type="InterPro" id="IPR012545">
    <property type="entry name" value="DUF1697"/>
</dbReference>
<organism evidence="1 2">
    <name type="scientific">Bizionia arctica</name>
    <dbReference type="NCBI Taxonomy" id="1495645"/>
    <lineage>
        <taxon>Bacteria</taxon>
        <taxon>Pseudomonadati</taxon>
        <taxon>Bacteroidota</taxon>
        <taxon>Flavobacteriia</taxon>
        <taxon>Flavobacteriales</taxon>
        <taxon>Flavobacteriaceae</taxon>
        <taxon>Bizionia</taxon>
    </lineage>
</organism>
<name>A0A917GDK2_9FLAO</name>
<dbReference type="PANTHER" id="PTHR36439">
    <property type="entry name" value="BLL4334 PROTEIN"/>
    <property type="match status" value="1"/>
</dbReference>
<evidence type="ECO:0000313" key="2">
    <source>
        <dbReference type="Proteomes" id="UP000625976"/>
    </source>
</evidence>
<reference evidence="1" key="1">
    <citation type="journal article" date="2014" name="Int. J. Syst. Evol. Microbiol.">
        <title>Complete genome sequence of Corynebacterium casei LMG S-19264T (=DSM 44701T), isolated from a smear-ripened cheese.</title>
        <authorList>
            <consortium name="US DOE Joint Genome Institute (JGI-PGF)"/>
            <person name="Walter F."/>
            <person name="Albersmeier A."/>
            <person name="Kalinowski J."/>
            <person name="Ruckert C."/>
        </authorList>
    </citation>
    <scope>NUCLEOTIDE SEQUENCE</scope>
    <source>
        <strain evidence="1">CGMCC 1.12751</strain>
    </source>
</reference>
<accession>A0A917GDK2</accession>
<dbReference type="RefSeq" id="WP_188462409.1">
    <property type="nucleotide sequence ID" value="NZ_BMFQ01000001.1"/>
</dbReference>
<dbReference type="EMBL" id="BMFQ01000001">
    <property type="protein sequence ID" value="GGG40228.1"/>
    <property type="molecule type" value="Genomic_DNA"/>
</dbReference>
<protein>
    <recommendedName>
        <fullName evidence="3">DUF1697 domain-containing protein</fullName>
    </recommendedName>
</protein>
<dbReference type="SUPFAM" id="SSF160379">
    <property type="entry name" value="SP0830-like"/>
    <property type="match status" value="1"/>
</dbReference>
<dbReference type="AlphaFoldDB" id="A0A917GDK2"/>
<keyword evidence="2" id="KW-1185">Reference proteome</keyword>
<dbReference type="PIRSF" id="PIRSF008502">
    <property type="entry name" value="UCP008502"/>
    <property type="match status" value="1"/>
</dbReference>
<dbReference type="PANTHER" id="PTHR36439:SF1">
    <property type="entry name" value="DUF1697 DOMAIN-CONTAINING PROTEIN"/>
    <property type="match status" value="1"/>
</dbReference>
<sequence length="181" mass="20786">MKTHIALLKGINVGGHKKVPMADLRQLLEKAGFEKVQTYIQSGNVIFQSSEKANTIENKIQKAILAQFGFEVFVQVKKRQDLERIFNDSPFSEEKKKASYFMMLHETSTGDLVKVASEKVYEGEEYQIINDCIYFYCEKGFGKAKFNATIFERKLNTFATARNYNTMVKLIAMSLENEKEP</sequence>
<dbReference type="Pfam" id="PF08002">
    <property type="entry name" value="DUF1697"/>
    <property type="match status" value="1"/>
</dbReference>
<evidence type="ECO:0000313" key="1">
    <source>
        <dbReference type="EMBL" id="GGG40228.1"/>
    </source>
</evidence>
<dbReference type="Proteomes" id="UP000625976">
    <property type="component" value="Unassembled WGS sequence"/>
</dbReference>
<proteinExistence type="predicted"/>
<evidence type="ECO:0008006" key="3">
    <source>
        <dbReference type="Google" id="ProtNLM"/>
    </source>
</evidence>
<reference evidence="1" key="2">
    <citation type="submission" date="2020-09" db="EMBL/GenBank/DDBJ databases">
        <authorList>
            <person name="Sun Q."/>
            <person name="Zhou Y."/>
        </authorList>
    </citation>
    <scope>NUCLEOTIDE SEQUENCE</scope>
    <source>
        <strain evidence="1">CGMCC 1.12751</strain>
    </source>
</reference>